<feature type="transmembrane region" description="Helical" evidence="1">
    <location>
        <begin position="303"/>
        <end position="326"/>
    </location>
</feature>
<dbReference type="InParanoid" id="A0A024G395"/>
<proteinExistence type="predicted"/>
<dbReference type="Proteomes" id="UP000053237">
    <property type="component" value="Unassembled WGS sequence"/>
</dbReference>
<evidence type="ECO:0000256" key="1">
    <source>
        <dbReference type="SAM" id="Phobius"/>
    </source>
</evidence>
<name>A0A024G395_9STRA</name>
<keyword evidence="1" id="KW-0812">Transmembrane</keyword>
<feature type="transmembrane region" description="Helical" evidence="1">
    <location>
        <begin position="177"/>
        <end position="198"/>
    </location>
</feature>
<evidence type="ECO:0000313" key="3">
    <source>
        <dbReference type="Proteomes" id="UP000053237"/>
    </source>
</evidence>
<keyword evidence="1" id="KW-0472">Membrane</keyword>
<reference evidence="2 3" key="1">
    <citation type="submission" date="2012-05" db="EMBL/GenBank/DDBJ databases">
        <title>Recombination and specialization in a pathogen metapopulation.</title>
        <authorList>
            <person name="Gardiner A."/>
            <person name="Kemen E."/>
            <person name="Schultz-Larsen T."/>
            <person name="MacLean D."/>
            <person name="Van Oosterhout C."/>
            <person name="Jones J.D.G."/>
        </authorList>
    </citation>
    <scope>NUCLEOTIDE SEQUENCE [LARGE SCALE GENOMIC DNA]</scope>
    <source>
        <strain evidence="2 3">Ac Nc2</strain>
    </source>
</reference>
<evidence type="ECO:0000313" key="2">
    <source>
        <dbReference type="EMBL" id="CCI41017.1"/>
    </source>
</evidence>
<keyword evidence="1" id="KW-1133">Transmembrane helix</keyword>
<sequence length="350" mass="39177">MHSTSAFELSQPAEQTCKYGFVGPSCTATYASYNLADYHLSQWIYFSLGAAGLIASALQYGRATRNSGSRIQKKAYFVTFFCSATFSVRAVDPGSYGGTLPRVVFYLMIHLCTAALYSILLNSAFFLMSVTHGTASKRSWRSIVTEQSAVLLIWIYYGGIDSLALDHRGFYRIPKTYRYIGDALLLTLILMVLLVYGWQVLQRVHEIDSMEEADIPMTMIRFISTMDDAGMLGRQHEMEHSYHAHLHANVRKPYERFRRMKRVLSVATISSVIAMATQFYVMFSMSGETDEVMCSTTGERCQYLTGPISPLHLIQFLGVVGLMWGFGRIQKLPSSGHSAAVTPMGSRQAI</sequence>
<evidence type="ECO:0008006" key="4">
    <source>
        <dbReference type="Google" id="ProtNLM"/>
    </source>
</evidence>
<accession>A0A024G395</accession>
<protein>
    <recommendedName>
        <fullName evidence="4">THH1/TOM1/TOM3 domain-containing protein</fullName>
    </recommendedName>
</protein>
<dbReference type="AlphaFoldDB" id="A0A024G395"/>
<feature type="transmembrane region" description="Helical" evidence="1">
    <location>
        <begin position="103"/>
        <end position="127"/>
    </location>
</feature>
<dbReference type="EMBL" id="CAIX01000014">
    <property type="protein sequence ID" value="CCI41017.1"/>
    <property type="molecule type" value="Genomic_DNA"/>
</dbReference>
<organism evidence="2 3">
    <name type="scientific">Albugo candida</name>
    <dbReference type="NCBI Taxonomy" id="65357"/>
    <lineage>
        <taxon>Eukaryota</taxon>
        <taxon>Sar</taxon>
        <taxon>Stramenopiles</taxon>
        <taxon>Oomycota</taxon>
        <taxon>Peronosporomycetes</taxon>
        <taxon>Albuginales</taxon>
        <taxon>Albuginaceae</taxon>
        <taxon>Albugo</taxon>
    </lineage>
</organism>
<gene>
    <name evidence="2" type="ORF">BN9_018010</name>
</gene>
<comment type="caution">
    <text evidence="2">The sequence shown here is derived from an EMBL/GenBank/DDBJ whole genome shotgun (WGS) entry which is preliminary data.</text>
</comment>
<dbReference type="OrthoDB" id="165760at2759"/>
<feature type="transmembrane region" description="Helical" evidence="1">
    <location>
        <begin position="43"/>
        <end position="63"/>
    </location>
</feature>
<feature type="transmembrane region" description="Helical" evidence="1">
    <location>
        <begin position="75"/>
        <end position="91"/>
    </location>
</feature>
<keyword evidence="3" id="KW-1185">Reference proteome</keyword>
<feature type="transmembrane region" description="Helical" evidence="1">
    <location>
        <begin position="263"/>
        <end position="283"/>
    </location>
</feature>